<evidence type="ECO:0000313" key="2">
    <source>
        <dbReference type="Proteomes" id="UP001168146"/>
    </source>
</evidence>
<organism evidence="1 2">
    <name type="scientific">Friedmanniomyces endolithicus</name>
    <dbReference type="NCBI Taxonomy" id="329885"/>
    <lineage>
        <taxon>Eukaryota</taxon>
        <taxon>Fungi</taxon>
        <taxon>Dikarya</taxon>
        <taxon>Ascomycota</taxon>
        <taxon>Pezizomycotina</taxon>
        <taxon>Dothideomycetes</taxon>
        <taxon>Dothideomycetidae</taxon>
        <taxon>Mycosphaerellales</taxon>
        <taxon>Teratosphaeriaceae</taxon>
        <taxon>Friedmanniomyces</taxon>
    </lineage>
</organism>
<sequence length="145" mass="16108">MQYTIFTRVFGGIDSAQLTTKLEASGKDLLRPIELLLNDNASTAALSRGGVVEKVSSFVTFSTDRARMNDWELAAKIRNVTPDQPHSLGVIESNFESLTRDFGILTEFWRFDNDIFPLSLIGLRHITVGSLPDHEEGIRSEATPP</sequence>
<comment type="caution">
    <text evidence="1">The sequence shown here is derived from an EMBL/GenBank/DDBJ whole genome shotgun (WGS) entry which is preliminary data.</text>
</comment>
<accession>A0AAN6JET1</accession>
<reference evidence="1" key="1">
    <citation type="submission" date="2021-12" db="EMBL/GenBank/DDBJ databases">
        <title>Black yeast isolated from Biological Soil Crust.</title>
        <authorList>
            <person name="Kurbessoian T."/>
        </authorList>
    </citation>
    <scope>NUCLEOTIDE SEQUENCE</scope>
    <source>
        <strain evidence="1">CCFEE 5208</strain>
    </source>
</reference>
<protein>
    <submittedName>
        <fullName evidence="1">Uncharacterized protein</fullName>
    </submittedName>
</protein>
<evidence type="ECO:0000313" key="1">
    <source>
        <dbReference type="EMBL" id="KAK0327526.1"/>
    </source>
</evidence>
<dbReference type="AlphaFoldDB" id="A0AAN6JET1"/>
<gene>
    <name evidence="1" type="ORF">LTR82_001041</name>
</gene>
<dbReference type="Proteomes" id="UP001168146">
    <property type="component" value="Unassembled WGS sequence"/>
</dbReference>
<name>A0AAN6JET1_9PEZI</name>
<proteinExistence type="predicted"/>
<dbReference type="EMBL" id="JASUXU010000002">
    <property type="protein sequence ID" value="KAK0327526.1"/>
    <property type="molecule type" value="Genomic_DNA"/>
</dbReference>